<dbReference type="GO" id="GO:0005975">
    <property type="term" value="P:carbohydrate metabolic process"/>
    <property type="evidence" value="ECO:0007669"/>
    <property type="project" value="InterPro"/>
</dbReference>
<dbReference type="EMBL" id="JAWDES010000001">
    <property type="protein sequence ID" value="MDU0258540.1"/>
    <property type="molecule type" value="Genomic_DNA"/>
</dbReference>
<keyword evidence="4" id="KW-0378">Hydrolase</keyword>
<dbReference type="SUPFAM" id="SSF49785">
    <property type="entry name" value="Galactose-binding domain-like"/>
    <property type="match status" value="1"/>
</dbReference>
<dbReference type="InterPro" id="IPR029018">
    <property type="entry name" value="Hex-like_dom2"/>
</dbReference>
<dbReference type="Pfam" id="PF00728">
    <property type="entry name" value="Glyco_hydro_20"/>
    <property type="match status" value="1"/>
</dbReference>
<comment type="similarity">
    <text evidence="2">Belongs to the glycosyl hydrolase 20 family.</text>
</comment>
<evidence type="ECO:0000313" key="10">
    <source>
        <dbReference type="Proteomes" id="UP001181347"/>
    </source>
</evidence>
<comment type="caution">
    <text evidence="9">The sequence shown here is derived from an EMBL/GenBank/DDBJ whole genome shotgun (WGS) entry which is preliminary data.</text>
</comment>
<dbReference type="EC" id="3.2.1.52" evidence="3"/>
<dbReference type="AlphaFoldDB" id="A0AAE4RVV4"/>
<dbReference type="InterPro" id="IPR015883">
    <property type="entry name" value="Glyco_hydro_20_cat"/>
</dbReference>
<evidence type="ECO:0000256" key="1">
    <source>
        <dbReference type="ARBA" id="ARBA00001231"/>
    </source>
</evidence>
<evidence type="ECO:0000259" key="7">
    <source>
        <dbReference type="Pfam" id="PF00728"/>
    </source>
</evidence>
<dbReference type="InterPro" id="IPR017853">
    <property type="entry name" value="GH"/>
</dbReference>
<dbReference type="PANTHER" id="PTHR22600:SF57">
    <property type="entry name" value="BETA-N-ACETYLHEXOSAMINIDASE"/>
    <property type="match status" value="1"/>
</dbReference>
<sequence>MKKLLLTLAAGIVLCSCGSHDPQIAIVPYPNHLEAGRGTYRVTDRPVTCDSRTDERTQRAVVGFAARLATVTGGTNPVTVADEMPASGIRFVTDESLPAEGYELNVDGEGIEVRASQFPGFLYALQSLGQLLPAAVYGTEPAPDAAWEVPCVKIADAPRFAYRGMHLDVARHFFSVDEVKRYIDVMAIHKLNTLHWHLTDDQGWRIEIKRYPELTAVGSIRKATVVRKEWGTYDDTPYGGFYTQDEIRDVVEYAADRGVTVIPEIDLPGHMLAALTAYPELGCTGGPYEVWGRWGVADDVLCPGREKTFEFLEGVLTEVMELFPSEYIHIGGDECPKVRWEKCPRCQAKIRQLGLKDDGEHTAEHYLQSYVTDRIGKFLAQHGRRIIGWDEILEGRAPSDAVVMSWRGSEGGIAAAKLGHDVIMTPNSHFYFDYYQSLDTDAEPFGIGGYIPMEQVYSYDPAFPELTPEQQKHILGVQANLWTEYVLSDEHLEYMLLPRLAALSEVQWCQPETKDWNRFIGSFRMDEIYSQMGYEFAKHIFGVTASYAVDPEKGGVVMTLTTQGGAPIRYTLDGSDPTASSPLYKAPVTIGESCTFKAAALREGMQTPVYARKFDFNKATGRRIALNAAPTLKYTYGGASLLVDGYRGGPVYSNGAWIGFLNEPLDVTIDMQGAKPYSAVTVESLVEKGEWVFPPSSVGVYLSDDGSEFAEAALMSVPQETAGSPDGVKPFKVLFPETSARYLRVVARTVDPIPAWHGAAGQKAHMFVDEIIVE</sequence>
<reference evidence="9" key="1">
    <citation type="submission" date="2023-10" db="EMBL/GenBank/DDBJ databases">
        <title>Genome Sequence of the Bacteria from From Gut Wall in Crohn's Disease.</title>
        <authorList>
            <person name="Rodriguez-Palacios A."/>
        </authorList>
    </citation>
    <scope>NUCLEOTIDE SEQUENCE</scope>
    <source>
        <strain evidence="9">CavFT-hAR58</strain>
    </source>
</reference>
<evidence type="ECO:0000259" key="8">
    <source>
        <dbReference type="Pfam" id="PF02838"/>
    </source>
</evidence>
<dbReference type="CDD" id="cd06563">
    <property type="entry name" value="GH20_chitobiase-like"/>
    <property type="match status" value="1"/>
</dbReference>
<evidence type="ECO:0000256" key="3">
    <source>
        <dbReference type="ARBA" id="ARBA00012663"/>
    </source>
</evidence>
<dbReference type="Pfam" id="PF02838">
    <property type="entry name" value="Glyco_hydro_20b"/>
    <property type="match status" value="1"/>
</dbReference>
<feature type="domain" description="Beta-hexosaminidase bacterial type N-terminal" evidence="8">
    <location>
        <begin position="24"/>
        <end position="157"/>
    </location>
</feature>
<dbReference type="SUPFAM" id="SSF55545">
    <property type="entry name" value="beta-N-acetylhexosaminidase-like domain"/>
    <property type="match status" value="1"/>
</dbReference>
<gene>
    <name evidence="9" type="ORF">RVH17_00145</name>
</gene>
<name>A0AAE4RVV4_9BACT</name>
<dbReference type="GO" id="GO:0004563">
    <property type="term" value="F:beta-N-acetylhexosaminidase activity"/>
    <property type="evidence" value="ECO:0007669"/>
    <property type="project" value="UniProtKB-EC"/>
</dbReference>
<dbReference type="GO" id="GO:0030203">
    <property type="term" value="P:glycosaminoglycan metabolic process"/>
    <property type="evidence" value="ECO:0007669"/>
    <property type="project" value="TreeGrafter"/>
</dbReference>
<dbReference type="PANTHER" id="PTHR22600">
    <property type="entry name" value="BETA-HEXOSAMINIDASE"/>
    <property type="match status" value="1"/>
</dbReference>
<dbReference type="Pfam" id="PF13287">
    <property type="entry name" value="Fn3_assoc"/>
    <property type="match status" value="1"/>
</dbReference>
<dbReference type="PRINTS" id="PR00738">
    <property type="entry name" value="GLHYDRLASE20"/>
</dbReference>
<comment type="catalytic activity">
    <reaction evidence="1">
        <text>Hydrolysis of terminal non-reducing N-acetyl-D-hexosamine residues in N-acetyl-beta-D-hexosaminides.</text>
        <dbReference type="EC" id="3.2.1.52"/>
    </reaction>
</comment>
<evidence type="ECO:0000256" key="6">
    <source>
        <dbReference type="PIRSR" id="PIRSR625705-1"/>
    </source>
</evidence>
<proteinExistence type="inferred from homology"/>
<dbReference type="Proteomes" id="UP001181347">
    <property type="component" value="Unassembled WGS sequence"/>
</dbReference>
<evidence type="ECO:0000313" key="9">
    <source>
        <dbReference type="EMBL" id="MDU0258540.1"/>
    </source>
</evidence>
<dbReference type="InterPro" id="IPR026876">
    <property type="entry name" value="Fn3_assoc_repeat"/>
</dbReference>
<organism evidence="9 10">
    <name type="scientific">Alistipes finegoldii</name>
    <dbReference type="NCBI Taxonomy" id="214856"/>
    <lineage>
        <taxon>Bacteria</taxon>
        <taxon>Pseudomonadati</taxon>
        <taxon>Bacteroidota</taxon>
        <taxon>Bacteroidia</taxon>
        <taxon>Bacteroidales</taxon>
        <taxon>Rikenellaceae</taxon>
        <taxon>Alistipes</taxon>
    </lineage>
</organism>
<evidence type="ECO:0000256" key="5">
    <source>
        <dbReference type="ARBA" id="ARBA00023295"/>
    </source>
</evidence>
<dbReference type="RefSeq" id="WP_237959154.1">
    <property type="nucleotide sequence ID" value="NZ_DBFJTA010000106.1"/>
</dbReference>
<evidence type="ECO:0000256" key="2">
    <source>
        <dbReference type="ARBA" id="ARBA00006285"/>
    </source>
</evidence>
<dbReference type="SUPFAM" id="SSF51445">
    <property type="entry name" value="(Trans)glycosidases"/>
    <property type="match status" value="1"/>
</dbReference>
<dbReference type="Gene3D" id="3.30.379.10">
    <property type="entry name" value="Chitobiase/beta-hexosaminidase domain 2-like"/>
    <property type="match status" value="1"/>
</dbReference>
<dbReference type="GO" id="GO:0016020">
    <property type="term" value="C:membrane"/>
    <property type="evidence" value="ECO:0007669"/>
    <property type="project" value="TreeGrafter"/>
</dbReference>
<dbReference type="PROSITE" id="PS51257">
    <property type="entry name" value="PROKAR_LIPOPROTEIN"/>
    <property type="match status" value="1"/>
</dbReference>
<keyword evidence="5" id="KW-0326">Glycosidase</keyword>
<dbReference type="InterPro" id="IPR008979">
    <property type="entry name" value="Galactose-bd-like_sf"/>
</dbReference>
<feature type="active site" description="Proton donor" evidence="6">
    <location>
        <position position="334"/>
    </location>
</feature>
<dbReference type="InterPro" id="IPR015882">
    <property type="entry name" value="HEX_bac_N"/>
</dbReference>
<evidence type="ECO:0000256" key="4">
    <source>
        <dbReference type="ARBA" id="ARBA00022801"/>
    </source>
</evidence>
<dbReference type="InterPro" id="IPR025705">
    <property type="entry name" value="Beta_hexosaminidase_sua/sub"/>
</dbReference>
<feature type="domain" description="Glycoside hydrolase family 20 catalytic" evidence="7">
    <location>
        <begin position="160"/>
        <end position="510"/>
    </location>
</feature>
<accession>A0AAE4RVV4</accession>
<dbReference type="Gene3D" id="3.20.20.80">
    <property type="entry name" value="Glycosidases"/>
    <property type="match status" value="1"/>
</dbReference>
<dbReference type="Gene3D" id="2.60.120.260">
    <property type="entry name" value="Galactose-binding domain-like"/>
    <property type="match status" value="1"/>
</dbReference>
<protein>
    <recommendedName>
        <fullName evidence="3">beta-N-acetylhexosaminidase</fullName>
        <ecNumber evidence="3">3.2.1.52</ecNumber>
    </recommendedName>
</protein>